<dbReference type="Proteomes" id="UP000827092">
    <property type="component" value="Unassembled WGS sequence"/>
</dbReference>
<evidence type="ECO:0000313" key="6">
    <source>
        <dbReference type="Proteomes" id="UP000827092"/>
    </source>
</evidence>
<dbReference type="EMBL" id="JAFNEN010000586">
    <property type="protein sequence ID" value="KAG8180090.1"/>
    <property type="molecule type" value="Genomic_DNA"/>
</dbReference>
<keyword evidence="6" id="KW-1185">Reference proteome</keyword>
<keyword evidence="2" id="KW-0812">Transmembrane</keyword>
<comment type="caution">
    <text evidence="5">The sequence shown here is derived from an EMBL/GenBank/DDBJ whole genome shotgun (WGS) entry which is preliminary data.</text>
</comment>
<dbReference type="SUPFAM" id="SSF47616">
    <property type="entry name" value="GST C-terminal domain-like"/>
    <property type="match status" value="1"/>
</dbReference>
<dbReference type="Pfam" id="PF13410">
    <property type="entry name" value="GST_C_2"/>
    <property type="match status" value="1"/>
</dbReference>
<dbReference type="GO" id="GO:0006626">
    <property type="term" value="P:protein targeting to mitochondrion"/>
    <property type="evidence" value="ECO:0007669"/>
    <property type="project" value="TreeGrafter"/>
</dbReference>
<keyword evidence="2" id="KW-1133">Transmembrane helix</keyword>
<dbReference type="GO" id="GO:0008053">
    <property type="term" value="P:mitochondrial fusion"/>
    <property type="evidence" value="ECO:0007669"/>
    <property type="project" value="TreeGrafter"/>
</dbReference>
<dbReference type="InterPro" id="IPR010987">
    <property type="entry name" value="Glutathione-S-Trfase_C-like"/>
</dbReference>
<comment type="similarity">
    <text evidence="1">Belongs to the GST superfamily.</text>
</comment>
<evidence type="ECO:0000256" key="2">
    <source>
        <dbReference type="SAM" id="Phobius"/>
    </source>
</evidence>
<dbReference type="InterPro" id="IPR036249">
    <property type="entry name" value="Thioredoxin-like_sf"/>
</dbReference>
<dbReference type="Gene3D" id="1.20.1050.10">
    <property type="match status" value="1"/>
</dbReference>
<dbReference type="AlphaFoldDB" id="A0AAV6U797"/>
<name>A0AAV6U797_9ARAC</name>
<dbReference type="SFLD" id="SFLDG00358">
    <property type="entry name" value="Main_(cytGST)"/>
    <property type="match status" value="1"/>
</dbReference>
<evidence type="ECO:0000259" key="3">
    <source>
        <dbReference type="PROSITE" id="PS50404"/>
    </source>
</evidence>
<dbReference type="InterPro" id="IPR004045">
    <property type="entry name" value="Glutathione_S-Trfase_N"/>
</dbReference>
<keyword evidence="2" id="KW-0472">Membrane</keyword>
<dbReference type="SFLD" id="SFLDS00019">
    <property type="entry name" value="Glutathione_Transferase_(cytos"/>
    <property type="match status" value="1"/>
</dbReference>
<sequence length="330" mass="37630">MAGKQSSSSSTITKKSENGNGLILYQSYASYYCQKVVFALNEKKIKYKSRLVDLNIGEQLEPWFIKLNPKSEVPVLQDGVKIIPDSRRIIDYLEDNFSNGNTPRLIPEKGSPQYHIMERMRDLLDNLPIQLVTYGCVLHQELTGQIEYSPQEVKVKQGIHATQERLLNDLIGKYRDFKDYYLVKKSGLDKIRAMIADPNEVVKAVLDVEYALNTVEKELATHQGDKKDWWLCSDKFTIADISLCILLHRCQKIGLIDKFFQPAGSFPNLRRYYQRVQQRDSYRCATARGTGFLRKFRSLESKEQALVTIGGVAVVLAAAGIATFLVHRSK</sequence>
<organism evidence="5 6">
    <name type="scientific">Oedothorax gibbosus</name>
    <dbReference type="NCBI Taxonomy" id="931172"/>
    <lineage>
        <taxon>Eukaryota</taxon>
        <taxon>Metazoa</taxon>
        <taxon>Ecdysozoa</taxon>
        <taxon>Arthropoda</taxon>
        <taxon>Chelicerata</taxon>
        <taxon>Arachnida</taxon>
        <taxon>Araneae</taxon>
        <taxon>Araneomorphae</taxon>
        <taxon>Entelegynae</taxon>
        <taxon>Araneoidea</taxon>
        <taxon>Linyphiidae</taxon>
        <taxon>Erigoninae</taxon>
        <taxon>Oedothorax</taxon>
    </lineage>
</organism>
<protein>
    <recommendedName>
        <fullName evidence="7">Ganglioside-induced differentiation-associated protein 1</fullName>
    </recommendedName>
</protein>
<evidence type="ECO:0008006" key="7">
    <source>
        <dbReference type="Google" id="ProtNLM"/>
    </source>
</evidence>
<evidence type="ECO:0000256" key="1">
    <source>
        <dbReference type="ARBA" id="ARBA00007409"/>
    </source>
</evidence>
<dbReference type="PANTHER" id="PTHR44188">
    <property type="entry name" value="GDAP1, ISOFORM A"/>
    <property type="match status" value="1"/>
</dbReference>
<accession>A0AAV6U797</accession>
<dbReference type="PANTHER" id="PTHR44188:SF1">
    <property type="entry name" value="GDAP1, ISOFORM A"/>
    <property type="match status" value="1"/>
</dbReference>
<evidence type="ECO:0000259" key="4">
    <source>
        <dbReference type="PROSITE" id="PS50405"/>
    </source>
</evidence>
<dbReference type="SUPFAM" id="SSF52833">
    <property type="entry name" value="Thioredoxin-like"/>
    <property type="match status" value="1"/>
</dbReference>
<dbReference type="Pfam" id="PF13417">
    <property type="entry name" value="GST_N_3"/>
    <property type="match status" value="1"/>
</dbReference>
<reference evidence="5 6" key="1">
    <citation type="journal article" date="2022" name="Nat. Ecol. Evol.">
        <title>A masculinizing supergene underlies an exaggerated male reproductive morph in a spider.</title>
        <authorList>
            <person name="Hendrickx F."/>
            <person name="De Corte Z."/>
            <person name="Sonet G."/>
            <person name="Van Belleghem S.M."/>
            <person name="Kostlbacher S."/>
            <person name="Vangestel C."/>
        </authorList>
    </citation>
    <scope>NUCLEOTIDE SEQUENCE [LARGE SCALE GENOMIC DNA]</scope>
    <source>
        <strain evidence="5">W744_W776</strain>
    </source>
</reference>
<dbReference type="InterPro" id="IPR036282">
    <property type="entry name" value="Glutathione-S-Trfase_C_sf"/>
</dbReference>
<proteinExistence type="inferred from homology"/>
<evidence type="ECO:0000313" key="5">
    <source>
        <dbReference type="EMBL" id="KAG8180090.1"/>
    </source>
</evidence>
<dbReference type="InterPro" id="IPR040079">
    <property type="entry name" value="Glutathione_S-Trfase"/>
</dbReference>
<dbReference type="GO" id="GO:0000266">
    <property type="term" value="P:mitochondrial fission"/>
    <property type="evidence" value="ECO:0007669"/>
    <property type="project" value="TreeGrafter"/>
</dbReference>
<feature type="domain" description="GST N-terminal" evidence="3">
    <location>
        <begin position="20"/>
        <end position="101"/>
    </location>
</feature>
<dbReference type="PROSITE" id="PS50405">
    <property type="entry name" value="GST_CTER"/>
    <property type="match status" value="1"/>
</dbReference>
<dbReference type="Gene3D" id="3.40.30.10">
    <property type="entry name" value="Glutaredoxin"/>
    <property type="match status" value="1"/>
</dbReference>
<feature type="transmembrane region" description="Helical" evidence="2">
    <location>
        <begin position="305"/>
        <end position="326"/>
    </location>
</feature>
<dbReference type="PROSITE" id="PS50404">
    <property type="entry name" value="GST_NTER"/>
    <property type="match status" value="1"/>
</dbReference>
<gene>
    <name evidence="5" type="ORF">JTE90_027870</name>
</gene>
<feature type="domain" description="GST C-terminal" evidence="4">
    <location>
        <begin position="161"/>
        <end position="299"/>
    </location>
</feature>
<dbReference type="GO" id="GO:0005741">
    <property type="term" value="C:mitochondrial outer membrane"/>
    <property type="evidence" value="ECO:0007669"/>
    <property type="project" value="TreeGrafter"/>
</dbReference>